<dbReference type="EMBL" id="CM023470">
    <property type="protein sequence ID" value="KAH7977637.1"/>
    <property type="molecule type" value="Genomic_DNA"/>
</dbReference>
<gene>
    <name evidence="1" type="ORF">HPB49_003066</name>
</gene>
<comment type="caution">
    <text evidence="1">The sequence shown here is derived from an EMBL/GenBank/DDBJ whole genome shotgun (WGS) entry which is preliminary data.</text>
</comment>
<proteinExistence type="predicted"/>
<accession>A0ACB8DSR1</accession>
<evidence type="ECO:0000313" key="1">
    <source>
        <dbReference type="EMBL" id="KAH7977637.1"/>
    </source>
</evidence>
<organism evidence="1 2">
    <name type="scientific">Dermacentor silvarum</name>
    <name type="common">Tick</name>
    <dbReference type="NCBI Taxonomy" id="543639"/>
    <lineage>
        <taxon>Eukaryota</taxon>
        <taxon>Metazoa</taxon>
        <taxon>Ecdysozoa</taxon>
        <taxon>Arthropoda</taxon>
        <taxon>Chelicerata</taxon>
        <taxon>Arachnida</taxon>
        <taxon>Acari</taxon>
        <taxon>Parasitiformes</taxon>
        <taxon>Ixodida</taxon>
        <taxon>Ixodoidea</taxon>
        <taxon>Ixodidae</taxon>
        <taxon>Rhipicephalinae</taxon>
        <taxon>Dermacentor</taxon>
    </lineage>
</organism>
<keyword evidence="2" id="KW-1185">Reference proteome</keyword>
<evidence type="ECO:0000313" key="2">
    <source>
        <dbReference type="Proteomes" id="UP000821865"/>
    </source>
</evidence>
<protein>
    <submittedName>
        <fullName evidence="1">Uncharacterized protein</fullName>
    </submittedName>
</protein>
<reference evidence="1" key="1">
    <citation type="submission" date="2020-05" db="EMBL/GenBank/DDBJ databases">
        <title>Large-scale comparative analyses of tick genomes elucidate their genetic diversity and vector capacities.</title>
        <authorList>
            <person name="Jia N."/>
            <person name="Wang J."/>
            <person name="Shi W."/>
            <person name="Du L."/>
            <person name="Sun Y."/>
            <person name="Zhan W."/>
            <person name="Jiang J."/>
            <person name="Wang Q."/>
            <person name="Zhang B."/>
            <person name="Ji P."/>
            <person name="Sakyi L.B."/>
            <person name="Cui X."/>
            <person name="Yuan T."/>
            <person name="Jiang B."/>
            <person name="Yang W."/>
            <person name="Lam T.T.-Y."/>
            <person name="Chang Q."/>
            <person name="Ding S."/>
            <person name="Wang X."/>
            <person name="Zhu J."/>
            <person name="Ruan X."/>
            <person name="Zhao L."/>
            <person name="Wei J."/>
            <person name="Que T."/>
            <person name="Du C."/>
            <person name="Cheng J."/>
            <person name="Dai P."/>
            <person name="Han X."/>
            <person name="Huang E."/>
            <person name="Gao Y."/>
            <person name="Liu J."/>
            <person name="Shao H."/>
            <person name="Ye R."/>
            <person name="Li L."/>
            <person name="Wei W."/>
            <person name="Wang X."/>
            <person name="Wang C."/>
            <person name="Yang T."/>
            <person name="Huo Q."/>
            <person name="Li W."/>
            <person name="Guo W."/>
            <person name="Chen H."/>
            <person name="Zhou L."/>
            <person name="Ni X."/>
            <person name="Tian J."/>
            <person name="Zhou Y."/>
            <person name="Sheng Y."/>
            <person name="Liu T."/>
            <person name="Pan Y."/>
            <person name="Xia L."/>
            <person name="Li J."/>
            <person name="Zhao F."/>
            <person name="Cao W."/>
        </authorList>
    </citation>
    <scope>NUCLEOTIDE SEQUENCE</scope>
    <source>
        <strain evidence="1">Dsil-2018</strain>
    </source>
</reference>
<name>A0ACB8DSR1_DERSI</name>
<dbReference type="Proteomes" id="UP000821865">
    <property type="component" value="Chromosome 1"/>
</dbReference>
<sequence>MATVARTNSSTQPGASGPRTLSAGDTIDIDGVTYMHPMCVNIWVDDVKAWPSVSSAHIVCYLIRSKACDLKEAESYKSLDSYNFVQSGWVGQVLCHNVNKDVVYLKADVRPSQAINQKPWTAWACVRHTGQVKRGERLKGRLMTHTGALLRRQRFRQTLGRILETAAIRNTAEDPKPLANEGLELLKRGGDGARSTNAEVARGMAQLKPGLEALGSLYHR</sequence>